<accession>X1F3S4</accession>
<evidence type="ECO:0008006" key="2">
    <source>
        <dbReference type="Google" id="ProtNLM"/>
    </source>
</evidence>
<comment type="caution">
    <text evidence="1">The sequence shown here is derived from an EMBL/GenBank/DDBJ whole genome shotgun (WGS) entry which is preliminary data.</text>
</comment>
<protein>
    <recommendedName>
        <fullName evidence="2">Histidine kinase/HSP90-like ATPase domain-containing protein</fullName>
    </recommendedName>
</protein>
<dbReference type="Gene3D" id="3.30.565.10">
    <property type="entry name" value="Histidine kinase-like ATPase, C-terminal domain"/>
    <property type="match status" value="1"/>
</dbReference>
<dbReference type="InterPro" id="IPR036890">
    <property type="entry name" value="HATPase_C_sf"/>
</dbReference>
<organism evidence="1">
    <name type="scientific">marine sediment metagenome</name>
    <dbReference type="NCBI Taxonomy" id="412755"/>
    <lineage>
        <taxon>unclassified sequences</taxon>
        <taxon>metagenomes</taxon>
        <taxon>ecological metagenomes</taxon>
    </lineage>
</organism>
<dbReference type="SUPFAM" id="SSF55874">
    <property type="entry name" value="ATPase domain of HSP90 chaperone/DNA topoisomerase II/histidine kinase"/>
    <property type="match status" value="1"/>
</dbReference>
<feature type="non-terminal residue" evidence="1">
    <location>
        <position position="44"/>
    </location>
</feature>
<sequence>MGKYVLDSLSFGMYNHPFMILREYIQNSVDAIDDYLHGNDGDTG</sequence>
<proteinExistence type="predicted"/>
<dbReference type="AlphaFoldDB" id="X1F3S4"/>
<reference evidence="1" key="1">
    <citation type="journal article" date="2014" name="Front. Microbiol.">
        <title>High frequency of phylogenetically diverse reductive dehalogenase-homologous genes in deep subseafloor sedimentary metagenomes.</title>
        <authorList>
            <person name="Kawai M."/>
            <person name="Futagami T."/>
            <person name="Toyoda A."/>
            <person name="Takaki Y."/>
            <person name="Nishi S."/>
            <person name="Hori S."/>
            <person name="Arai W."/>
            <person name="Tsubouchi T."/>
            <person name="Morono Y."/>
            <person name="Uchiyama I."/>
            <person name="Ito T."/>
            <person name="Fujiyama A."/>
            <person name="Inagaki F."/>
            <person name="Takami H."/>
        </authorList>
    </citation>
    <scope>NUCLEOTIDE SEQUENCE</scope>
    <source>
        <strain evidence="1">Expedition CK06-06</strain>
    </source>
</reference>
<name>X1F3S4_9ZZZZ</name>
<evidence type="ECO:0000313" key="1">
    <source>
        <dbReference type="EMBL" id="GAH39577.1"/>
    </source>
</evidence>
<gene>
    <name evidence="1" type="ORF">S03H2_24558</name>
</gene>
<dbReference type="EMBL" id="BARU01013675">
    <property type="protein sequence ID" value="GAH39577.1"/>
    <property type="molecule type" value="Genomic_DNA"/>
</dbReference>